<name>A0A6J5M6K4_9CAUD</name>
<proteinExistence type="predicted"/>
<reference evidence="1" key="1">
    <citation type="submission" date="2020-04" db="EMBL/GenBank/DDBJ databases">
        <authorList>
            <person name="Chiriac C."/>
            <person name="Salcher M."/>
            <person name="Ghai R."/>
            <person name="Kavagutti S V."/>
        </authorList>
    </citation>
    <scope>NUCLEOTIDE SEQUENCE</scope>
</reference>
<organism evidence="1">
    <name type="scientific">uncultured Caudovirales phage</name>
    <dbReference type="NCBI Taxonomy" id="2100421"/>
    <lineage>
        <taxon>Viruses</taxon>
        <taxon>Duplodnaviria</taxon>
        <taxon>Heunggongvirae</taxon>
        <taxon>Uroviricota</taxon>
        <taxon>Caudoviricetes</taxon>
        <taxon>Peduoviridae</taxon>
        <taxon>Maltschvirus</taxon>
        <taxon>Maltschvirus maltsch</taxon>
    </lineage>
</organism>
<accession>A0A6J5M6K4</accession>
<gene>
    <name evidence="1" type="ORF">UFOVP438_5</name>
</gene>
<evidence type="ECO:0000313" key="1">
    <source>
        <dbReference type="EMBL" id="CAB4142338.1"/>
    </source>
</evidence>
<evidence type="ECO:0008006" key="2">
    <source>
        <dbReference type="Google" id="ProtNLM"/>
    </source>
</evidence>
<protein>
    <recommendedName>
        <fullName evidence="2">Gp6 domain containing protein</fullName>
    </recommendedName>
</protein>
<dbReference type="EMBL" id="LR796412">
    <property type="protein sequence ID" value="CAB4142338.1"/>
    <property type="molecule type" value="Genomic_DNA"/>
</dbReference>
<sequence length="216" mass="23201">MAATYVTEAELRSNLGIENLYSSAVVEEVCQTAQDLLNQFLWFASAPVVGTTLQNNVATVMIANPAIFTTGQSVTLSGCGSTFNGTYTITGTMPWSAGTTNLIPSIVWNNYAWNWPQGYSFIQFAKTNANINFSRVLPYGQAIGADTKTQAYASTPAVREAAMILAVDIWQARQVSQTGGVSIDGFNPSPYRMGNSMIGKIRGLIAGYQNPLSMIG</sequence>